<dbReference type="PANTHER" id="PTHR19879">
    <property type="entry name" value="TRANSCRIPTION INITIATION FACTOR TFIID"/>
    <property type="match status" value="1"/>
</dbReference>
<evidence type="ECO:0000256" key="5">
    <source>
        <dbReference type="SAM" id="MobiDB-lite"/>
    </source>
</evidence>
<dbReference type="InterPro" id="IPR037264">
    <property type="entry name" value="TFIID_NTD2_sf"/>
</dbReference>
<dbReference type="PROSITE" id="PS50082">
    <property type="entry name" value="WD_REPEATS_2"/>
    <property type="match status" value="1"/>
</dbReference>
<dbReference type="Pfam" id="PF00400">
    <property type="entry name" value="WD40"/>
    <property type="match status" value="1"/>
</dbReference>
<dbReference type="GO" id="GO:0005634">
    <property type="term" value="C:nucleus"/>
    <property type="evidence" value="ECO:0007669"/>
    <property type="project" value="UniProtKB-SubCell"/>
</dbReference>
<reference evidence="7 8" key="1">
    <citation type="journal article" date="2007" name="Nature">
        <title>Evolution of genes and genomes on the Drosophila phylogeny.</title>
        <authorList>
            <consortium name="Drosophila 12 Genomes Consortium"/>
            <person name="Clark A.G."/>
            <person name="Eisen M.B."/>
            <person name="Smith D.R."/>
            <person name="Bergman C.M."/>
            <person name="Oliver B."/>
            <person name="Markow T.A."/>
            <person name="Kaufman T.C."/>
            <person name="Kellis M."/>
            <person name="Gelbart W."/>
            <person name="Iyer V.N."/>
            <person name="Pollard D.A."/>
            <person name="Sackton T.B."/>
            <person name="Larracuente A.M."/>
            <person name="Singh N.D."/>
            <person name="Abad J.P."/>
            <person name="Abt D.N."/>
            <person name="Adryan B."/>
            <person name="Aguade M."/>
            <person name="Akashi H."/>
            <person name="Anderson W.W."/>
            <person name="Aquadro C.F."/>
            <person name="Ardell D.H."/>
            <person name="Arguello R."/>
            <person name="Artieri C.G."/>
            <person name="Barbash D.A."/>
            <person name="Barker D."/>
            <person name="Barsanti P."/>
            <person name="Batterham P."/>
            <person name="Batzoglou S."/>
            <person name="Begun D."/>
            <person name="Bhutkar A."/>
            <person name="Blanco E."/>
            <person name="Bosak S.A."/>
            <person name="Bradley R.K."/>
            <person name="Brand A.D."/>
            <person name="Brent M.R."/>
            <person name="Brooks A.N."/>
            <person name="Brown R.H."/>
            <person name="Butlin R.K."/>
            <person name="Caggese C."/>
            <person name="Calvi B.R."/>
            <person name="Bernardo de Carvalho A."/>
            <person name="Caspi A."/>
            <person name="Castrezana S."/>
            <person name="Celniker S.E."/>
            <person name="Chang J.L."/>
            <person name="Chapple C."/>
            <person name="Chatterji S."/>
            <person name="Chinwalla A."/>
            <person name="Civetta A."/>
            <person name="Clifton S.W."/>
            <person name="Comeron J.M."/>
            <person name="Costello J.C."/>
            <person name="Coyne J.A."/>
            <person name="Daub J."/>
            <person name="David R.G."/>
            <person name="Delcher A.L."/>
            <person name="Delehaunty K."/>
            <person name="Do C.B."/>
            <person name="Ebling H."/>
            <person name="Edwards K."/>
            <person name="Eickbush T."/>
            <person name="Evans J.D."/>
            <person name="Filipski A."/>
            <person name="Findeiss S."/>
            <person name="Freyhult E."/>
            <person name="Fulton L."/>
            <person name="Fulton R."/>
            <person name="Garcia A.C."/>
            <person name="Gardiner A."/>
            <person name="Garfield D.A."/>
            <person name="Garvin B.E."/>
            <person name="Gibson G."/>
            <person name="Gilbert D."/>
            <person name="Gnerre S."/>
            <person name="Godfrey J."/>
            <person name="Good R."/>
            <person name="Gotea V."/>
            <person name="Gravely B."/>
            <person name="Greenberg A.J."/>
            <person name="Griffiths-Jones S."/>
            <person name="Gross S."/>
            <person name="Guigo R."/>
            <person name="Gustafson E.A."/>
            <person name="Haerty W."/>
            <person name="Hahn M.W."/>
            <person name="Halligan D.L."/>
            <person name="Halpern A.L."/>
            <person name="Halter G.M."/>
            <person name="Han M.V."/>
            <person name="Heger A."/>
            <person name="Hillier L."/>
            <person name="Hinrichs A.S."/>
            <person name="Holmes I."/>
            <person name="Hoskins R.A."/>
            <person name="Hubisz M.J."/>
            <person name="Hultmark D."/>
            <person name="Huntley M.A."/>
            <person name="Jaffe D.B."/>
            <person name="Jagadeeshan S."/>
            <person name="Jeck W.R."/>
            <person name="Johnson J."/>
            <person name="Jones C.D."/>
            <person name="Jordan W.C."/>
            <person name="Karpen G.H."/>
            <person name="Kataoka E."/>
            <person name="Keightley P.D."/>
            <person name="Kheradpour P."/>
            <person name="Kirkness E.F."/>
            <person name="Koerich L.B."/>
            <person name="Kristiansen K."/>
            <person name="Kudrna D."/>
            <person name="Kulathinal R.J."/>
            <person name="Kumar S."/>
            <person name="Kwok R."/>
            <person name="Lander E."/>
            <person name="Langley C.H."/>
            <person name="Lapoint R."/>
            <person name="Lazzaro B.P."/>
            <person name="Lee S.J."/>
            <person name="Levesque L."/>
            <person name="Li R."/>
            <person name="Lin C.F."/>
            <person name="Lin M.F."/>
            <person name="Lindblad-Toh K."/>
            <person name="Llopart A."/>
            <person name="Long M."/>
            <person name="Low L."/>
            <person name="Lozovsky E."/>
            <person name="Lu J."/>
            <person name="Luo M."/>
            <person name="Machado C.A."/>
            <person name="Makalowski W."/>
            <person name="Marzo M."/>
            <person name="Matsuda M."/>
            <person name="Matzkin L."/>
            <person name="McAllister B."/>
            <person name="McBride C.S."/>
            <person name="McKernan B."/>
            <person name="McKernan K."/>
            <person name="Mendez-Lago M."/>
            <person name="Minx P."/>
            <person name="Mollenhauer M.U."/>
            <person name="Montooth K."/>
            <person name="Mount S.M."/>
            <person name="Mu X."/>
            <person name="Myers E."/>
            <person name="Negre B."/>
            <person name="Newfeld S."/>
            <person name="Nielsen R."/>
            <person name="Noor M.A."/>
            <person name="O'Grady P."/>
            <person name="Pachter L."/>
            <person name="Papaceit M."/>
            <person name="Parisi M.J."/>
            <person name="Parisi M."/>
            <person name="Parts L."/>
            <person name="Pedersen J.S."/>
            <person name="Pesole G."/>
            <person name="Phillippy A.M."/>
            <person name="Ponting C.P."/>
            <person name="Pop M."/>
            <person name="Porcelli D."/>
            <person name="Powell J.R."/>
            <person name="Prohaska S."/>
            <person name="Pruitt K."/>
            <person name="Puig M."/>
            <person name="Quesneville H."/>
            <person name="Ram K.R."/>
            <person name="Rand D."/>
            <person name="Rasmussen M.D."/>
            <person name="Reed L.K."/>
            <person name="Reenan R."/>
            <person name="Reily A."/>
            <person name="Remington K.A."/>
            <person name="Rieger T.T."/>
            <person name="Ritchie M.G."/>
            <person name="Robin C."/>
            <person name="Rogers Y.H."/>
            <person name="Rohde C."/>
            <person name="Rozas J."/>
            <person name="Rubenfield M.J."/>
            <person name="Ruiz A."/>
            <person name="Russo S."/>
            <person name="Salzberg S.L."/>
            <person name="Sanchez-Gracia A."/>
            <person name="Saranga D.J."/>
            <person name="Sato H."/>
            <person name="Schaeffer S.W."/>
            <person name="Schatz M.C."/>
            <person name="Schlenke T."/>
            <person name="Schwartz R."/>
            <person name="Segarra C."/>
            <person name="Singh R.S."/>
            <person name="Sirot L."/>
            <person name="Sirota M."/>
            <person name="Sisneros N.B."/>
            <person name="Smith C.D."/>
            <person name="Smith T.F."/>
            <person name="Spieth J."/>
            <person name="Stage D.E."/>
            <person name="Stark A."/>
            <person name="Stephan W."/>
            <person name="Strausberg R.L."/>
            <person name="Strempel S."/>
            <person name="Sturgill D."/>
            <person name="Sutton G."/>
            <person name="Sutton G.G."/>
            <person name="Tao W."/>
            <person name="Teichmann S."/>
            <person name="Tobari Y.N."/>
            <person name="Tomimura Y."/>
            <person name="Tsolas J.M."/>
            <person name="Valente V.L."/>
            <person name="Venter E."/>
            <person name="Venter J.C."/>
            <person name="Vicario S."/>
            <person name="Vieira F.G."/>
            <person name="Vilella A.J."/>
            <person name="Villasante A."/>
            <person name="Walenz B."/>
            <person name="Wang J."/>
            <person name="Wasserman M."/>
            <person name="Watts T."/>
            <person name="Wilson D."/>
            <person name="Wilson R.K."/>
            <person name="Wing R.A."/>
            <person name="Wolfner M.F."/>
            <person name="Wong A."/>
            <person name="Wong G.K."/>
            <person name="Wu C.I."/>
            <person name="Wu G."/>
            <person name="Yamamoto D."/>
            <person name="Yang H.P."/>
            <person name="Yang S.P."/>
            <person name="Yorke J.A."/>
            <person name="Yoshida K."/>
            <person name="Zdobnov E."/>
            <person name="Zhang P."/>
            <person name="Zhang Y."/>
            <person name="Zimin A.V."/>
            <person name="Baldwin J."/>
            <person name="Abdouelleil A."/>
            <person name="Abdulkadir J."/>
            <person name="Abebe A."/>
            <person name="Abera B."/>
            <person name="Abreu J."/>
            <person name="Acer S.C."/>
            <person name="Aftuck L."/>
            <person name="Alexander A."/>
            <person name="An P."/>
            <person name="Anderson E."/>
            <person name="Anderson S."/>
            <person name="Arachi H."/>
            <person name="Azer M."/>
            <person name="Bachantsang P."/>
            <person name="Barry A."/>
            <person name="Bayul T."/>
            <person name="Berlin A."/>
            <person name="Bessette D."/>
            <person name="Bloom T."/>
            <person name="Blye J."/>
            <person name="Boguslavskiy L."/>
            <person name="Bonnet C."/>
            <person name="Boukhgalter B."/>
            <person name="Bourzgui I."/>
            <person name="Brown A."/>
            <person name="Cahill P."/>
            <person name="Channer S."/>
            <person name="Cheshatsang Y."/>
            <person name="Chuda L."/>
            <person name="Citroen M."/>
            <person name="Collymore A."/>
            <person name="Cooke P."/>
            <person name="Costello M."/>
            <person name="D'Aco K."/>
            <person name="Daza R."/>
            <person name="De Haan G."/>
            <person name="DeGray S."/>
            <person name="DeMaso C."/>
            <person name="Dhargay N."/>
            <person name="Dooley K."/>
            <person name="Dooley E."/>
            <person name="Doricent M."/>
            <person name="Dorje P."/>
            <person name="Dorjee K."/>
            <person name="Dupes A."/>
            <person name="Elong R."/>
            <person name="Falk J."/>
            <person name="Farina A."/>
            <person name="Faro S."/>
            <person name="Ferguson D."/>
            <person name="Fisher S."/>
            <person name="Foley C.D."/>
            <person name="Franke A."/>
            <person name="Friedrich D."/>
            <person name="Gadbois L."/>
            <person name="Gearin G."/>
            <person name="Gearin C.R."/>
            <person name="Giannoukos G."/>
            <person name="Goode T."/>
            <person name="Graham J."/>
            <person name="Grandbois E."/>
            <person name="Grewal S."/>
            <person name="Gyaltsen K."/>
            <person name="Hafez N."/>
            <person name="Hagos B."/>
            <person name="Hall J."/>
            <person name="Henson C."/>
            <person name="Hollinger A."/>
            <person name="Honan T."/>
            <person name="Huard M.D."/>
            <person name="Hughes L."/>
            <person name="Hurhula B."/>
            <person name="Husby M.E."/>
            <person name="Kamat A."/>
            <person name="Kanga B."/>
            <person name="Kashin S."/>
            <person name="Khazanovich D."/>
            <person name="Kisner P."/>
            <person name="Lance K."/>
            <person name="Lara M."/>
            <person name="Lee W."/>
            <person name="Lennon N."/>
            <person name="Letendre F."/>
            <person name="LeVine R."/>
            <person name="Lipovsky A."/>
            <person name="Liu X."/>
            <person name="Liu J."/>
            <person name="Liu S."/>
            <person name="Lokyitsang T."/>
            <person name="Lokyitsang Y."/>
            <person name="Lubonja R."/>
            <person name="Lui A."/>
            <person name="MacDonald P."/>
            <person name="Magnisalis V."/>
            <person name="Maru K."/>
            <person name="Matthews C."/>
            <person name="McCusker W."/>
            <person name="McDonough S."/>
            <person name="Mehta T."/>
            <person name="Meldrim J."/>
            <person name="Meneus L."/>
            <person name="Mihai O."/>
            <person name="Mihalev A."/>
            <person name="Mihova T."/>
            <person name="Mittelman R."/>
            <person name="Mlenga V."/>
            <person name="Montmayeur A."/>
            <person name="Mulrain L."/>
            <person name="Navidi A."/>
            <person name="Naylor J."/>
            <person name="Negash T."/>
            <person name="Nguyen T."/>
            <person name="Nguyen N."/>
            <person name="Nicol R."/>
            <person name="Norbu C."/>
            <person name="Norbu N."/>
            <person name="Novod N."/>
            <person name="O'Neill B."/>
            <person name="Osman S."/>
            <person name="Markiewicz E."/>
            <person name="Oyono O.L."/>
            <person name="Patti C."/>
            <person name="Phunkhang P."/>
            <person name="Pierre F."/>
            <person name="Priest M."/>
            <person name="Raghuraman S."/>
            <person name="Rege F."/>
            <person name="Reyes R."/>
            <person name="Rise C."/>
            <person name="Rogov P."/>
            <person name="Ross K."/>
            <person name="Ryan E."/>
            <person name="Settipalli S."/>
            <person name="Shea T."/>
            <person name="Sherpa N."/>
            <person name="Shi L."/>
            <person name="Shih D."/>
            <person name="Sparrow T."/>
            <person name="Spaulding J."/>
            <person name="Stalker J."/>
            <person name="Stange-Thomann N."/>
            <person name="Stavropoulos S."/>
            <person name="Stone C."/>
            <person name="Strader C."/>
            <person name="Tesfaye S."/>
            <person name="Thomson T."/>
            <person name="Thoulutsang Y."/>
            <person name="Thoulutsang D."/>
            <person name="Topham K."/>
            <person name="Topping I."/>
            <person name="Tsamla T."/>
            <person name="Vassiliev H."/>
            <person name="Vo A."/>
            <person name="Wangchuk T."/>
            <person name="Wangdi T."/>
            <person name="Weiand M."/>
            <person name="Wilkinson J."/>
            <person name="Wilson A."/>
            <person name="Yadav S."/>
            <person name="Young G."/>
            <person name="Yu Q."/>
            <person name="Zembek L."/>
            <person name="Zhong D."/>
            <person name="Zimmer A."/>
            <person name="Zwirko Z."/>
            <person name="Jaffe D.B."/>
            <person name="Alvarez P."/>
            <person name="Brockman W."/>
            <person name="Butler J."/>
            <person name="Chin C."/>
            <person name="Gnerre S."/>
            <person name="Grabherr M."/>
            <person name="Kleber M."/>
            <person name="Mauceli E."/>
            <person name="MacCallum I."/>
        </authorList>
    </citation>
    <scope>NUCLEOTIDE SEQUENCE [LARGE SCALE GENOMIC DNA]</scope>
    <source>
        <strain evidence="8">MSH-3 / Tucson 14011-0111.49</strain>
    </source>
</reference>
<dbReference type="SUPFAM" id="SSF160897">
    <property type="entry name" value="Taf5 N-terminal domain-like"/>
    <property type="match status" value="1"/>
</dbReference>
<dbReference type="PANTHER" id="PTHR19879:SF1">
    <property type="entry name" value="CANNONBALL-RELATED"/>
    <property type="match status" value="1"/>
</dbReference>
<dbReference type="Gene3D" id="1.25.40.500">
    <property type="entry name" value="TFIID subunit TAF5, NTD2 domain"/>
    <property type="match status" value="1"/>
</dbReference>
<dbReference type="OMA" id="QRIFCTT"/>
<dbReference type="CDD" id="cd08044">
    <property type="entry name" value="TAF5_NTD2"/>
    <property type="match status" value="1"/>
</dbReference>
<keyword evidence="8" id="KW-1185">Reference proteome</keyword>
<dbReference type="HOGENOM" id="CLU_654301_0_0_1"/>
<dbReference type="Proteomes" id="UP000008744">
    <property type="component" value="Unassembled WGS sequence"/>
</dbReference>
<evidence type="ECO:0000313" key="7">
    <source>
        <dbReference type="EMBL" id="EDW26385.1"/>
    </source>
</evidence>
<protein>
    <submittedName>
        <fullName evidence="7">GL22393</fullName>
    </submittedName>
</protein>
<dbReference type="Gene3D" id="2.130.10.10">
    <property type="entry name" value="YVTN repeat-like/Quinoprotein amine dehydrogenase"/>
    <property type="match status" value="1"/>
</dbReference>
<evidence type="ECO:0000256" key="4">
    <source>
        <dbReference type="PROSITE-ProRule" id="PRU00221"/>
    </source>
</evidence>
<dbReference type="OrthoDB" id="10266330at2759"/>
<dbReference type="InterPro" id="IPR007582">
    <property type="entry name" value="TFIID_NTD2"/>
</dbReference>
<dbReference type="InterPro" id="IPR036322">
    <property type="entry name" value="WD40_repeat_dom_sf"/>
</dbReference>
<evidence type="ECO:0000313" key="8">
    <source>
        <dbReference type="Proteomes" id="UP000008744"/>
    </source>
</evidence>
<proteinExistence type="inferred from homology"/>
<organism evidence="8">
    <name type="scientific">Drosophila persimilis</name>
    <name type="common">Fruit fly</name>
    <dbReference type="NCBI Taxonomy" id="7234"/>
    <lineage>
        <taxon>Eukaryota</taxon>
        <taxon>Metazoa</taxon>
        <taxon>Ecdysozoa</taxon>
        <taxon>Arthropoda</taxon>
        <taxon>Hexapoda</taxon>
        <taxon>Insecta</taxon>
        <taxon>Pterygota</taxon>
        <taxon>Neoptera</taxon>
        <taxon>Endopterygota</taxon>
        <taxon>Diptera</taxon>
        <taxon>Brachycera</taxon>
        <taxon>Muscomorpha</taxon>
        <taxon>Ephydroidea</taxon>
        <taxon>Drosophilidae</taxon>
        <taxon>Drosophila</taxon>
        <taxon>Sophophora</taxon>
    </lineage>
</organism>
<dbReference type="SMART" id="SM00320">
    <property type="entry name" value="WD40"/>
    <property type="match status" value="2"/>
</dbReference>
<feature type="repeat" description="WD" evidence="4">
    <location>
        <begin position="278"/>
        <end position="308"/>
    </location>
</feature>
<evidence type="ECO:0000259" key="6">
    <source>
        <dbReference type="Pfam" id="PF04494"/>
    </source>
</evidence>
<dbReference type="SUPFAM" id="SSF50978">
    <property type="entry name" value="WD40 repeat-like"/>
    <property type="match status" value="1"/>
</dbReference>
<sequence>MGNPHNKKSNKKKCKEPGQKNKPTQKRTQEKEHVSGVLDRGISEVQKDDGVRKQKIYEDFVDFYEGAGLGPIQQRIFCTTVPDNVLADYEQTFKTIGKITEEMVDFRKYEVYVMLYPTLAIAYLQMVWSGKLQRAISFVGGNKHELDDSYKRRIEKLKLIRKPLDVPQRALELLSGADKVKFCMFKSTFNQFKVLEWQHSPNGHLKRDVIPDCPFDRKKLPSLIMNKALPSPNDYVTCATFSADHYTVAFGTSSGRVHVVAVSKDWQDVNSLRRKTLISAHQKPVRACAFSPGDSYLLTFSADRTMRFARLSMCTTGPSVWRSPRGAATLPPPQTTMWRACGEWTRQSPFLNSWVTWDDWRFDSSIRMESTWPLDRQTPPSESGTTPALKCASSAATGPPSKPWRTPFAGASCSLVAEMT</sequence>
<comment type="similarity">
    <text evidence="2">Belongs to the WD repeat TAF5 family.</text>
</comment>
<evidence type="ECO:0000256" key="1">
    <source>
        <dbReference type="ARBA" id="ARBA00004123"/>
    </source>
</evidence>
<evidence type="ECO:0000256" key="2">
    <source>
        <dbReference type="ARBA" id="ARBA00009435"/>
    </source>
</evidence>
<dbReference type="PhylomeDB" id="B4HCD9"/>
<dbReference type="eggNOG" id="KOG0263">
    <property type="taxonomic scope" value="Eukaryota"/>
</dbReference>
<gene>
    <name evidence="7" type="primary">Dper\GL22393</name>
    <name evidence="7" type="ORF">Dper_GL22393</name>
</gene>
<dbReference type="AlphaFoldDB" id="B4HCD9"/>
<dbReference type="STRING" id="7234.B4HCD9"/>
<accession>B4HCD9</accession>
<dbReference type="EMBL" id="CH479308">
    <property type="protein sequence ID" value="EDW26385.1"/>
    <property type="molecule type" value="Genomic_DNA"/>
</dbReference>
<keyword evidence="3" id="KW-0539">Nucleus</keyword>
<dbReference type="GO" id="GO:0016251">
    <property type="term" value="F:RNA polymerase II general transcription initiation factor activity"/>
    <property type="evidence" value="ECO:0007669"/>
    <property type="project" value="TreeGrafter"/>
</dbReference>
<dbReference type="InterPro" id="IPR001680">
    <property type="entry name" value="WD40_rpt"/>
</dbReference>
<dbReference type="Pfam" id="PF04494">
    <property type="entry name" value="TFIID_NTD2"/>
    <property type="match status" value="1"/>
</dbReference>
<feature type="compositionally biased region" description="Basic residues" evidence="5">
    <location>
        <begin position="1"/>
        <end position="14"/>
    </location>
</feature>
<feature type="domain" description="TFIID subunit TAF5 NTD2" evidence="6">
    <location>
        <begin position="87"/>
        <end position="193"/>
    </location>
</feature>
<feature type="region of interest" description="Disordered" evidence="5">
    <location>
        <begin position="372"/>
        <end position="404"/>
    </location>
</feature>
<feature type="region of interest" description="Disordered" evidence="5">
    <location>
        <begin position="1"/>
        <end position="39"/>
    </location>
</feature>
<comment type="subcellular location">
    <subcellularLocation>
        <location evidence="1">Nucleus</location>
    </subcellularLocation>
</comment>
<dbReference type="InterPro" id="IPR015943">
    <property type="entry name" value="WD40/YVTN_repeat-like_dom_sf"/>
</dbReference>
<name>B4HCD9_DROPE</name>
<evidence type="ECO:0000256" key="3">
    <source>
        <dbReference type="ARBA" id="ARBA00023242"/>
    </source>
</evidence>
<keyword evidence="4" id="KW-0853">WD repeat</keyword>